<gene>
    <name evidence="2" type="ORF">AVDCRST_MAG48-3646</name>
</gene>
<accession>A0A6J4LST3</accession>
<dbReference type="EMBL" id="CADCTS010000510">
    <property type="protein sequence ID" value="CAA9341161.1"/>
    <property type="molecule type" value="Genomic_DNA"/>
</dbReference>
<sequence>MLDRLGADLPPTGLDMAVVPPEGPGEKVPLRRGWRERWRRR</sequence>
<dbReference type="AlphaFoldDB" id="A0A6J4LST3"/>
<evidence type="ECO:0000313" key="2">
    <source>
        <dbReference type="EMBL" id="CAA9341161.1"/>
    </source>
</evidence>
<evidence type="ECO:0000256" key="1">
    <source>
        <dbReference type="SAM" id="MobiDB-lite"/>
    </source>
</evidence>
<protein>
    <submittedName>
        <fullName evidence="2">Uncharacterized protein</fullName>
    </submittedName>
</protein>
<organism evidence="2">
    <name type="scientific">uncultured Friedmanniella sp</name>
    <dbReference type="NCBI Taxonomy" id="335381"/>
    <lineage>
        <taxon>Bacteria</taxon>
        <taxon>Bacillati</taxon>
        <taxon>Actinomycetota</taxon>
        <taxon>Actinomycetes</taxon>
        <taxon>Propionibacteriales</taxon>
        <taxon>Nocardioidaceae</taxon>
        <taxon>Friedmanniella</taxon>
        <taxon>environmental samples</taxon>
    </lineage>
</organism>
<proteinExistence type="predicted"/>
<feature type="region of interest" description="Disordered" evidence="1">
    <location>
        <begin position="1"/>
        <end position="28"/>
    </location>
</feature>
<reference evidence="2" key="1">
    <citation type="submission" date="2020-02" db="EMBL/GenBank/DDBJ databases">
        <authorList>
            <person name="Meier V. D."/>
        </authorList>
    </citation>
    <scope>NUCLEOTIDE SEQUENCE</scope>
    <source>
        <strain evidence="2">AVDCRST_MAG48</strain>
    </source>
</reference>
<name>A0A6J4LST3_9ACTN</name>